<dbReference type="PANTHER" id="PTHR21299">
    <property type="entry name" value="CYTIDYLATE KINASE/PANTOATE-BETA-ALANINE LIGASE"/>
    <property type="match status" value="1"/>
</dbReference>
<proteinExistence type="inferred from homology"/>
<comment type="function">
    <text evidence="13 15">Catalyzes the condensation of pantoate with beta-alanine in an ATP-dependent reaction via a pantoyl-adenylate intermediate.</text>
</comment>
<evidence type="ECO:0000256" key="14">
    <source>
        <dbReference type="ARBA" id="ARBA00077433"/>
    </source>
</evidence>
<gene>
    <name evidence="15" type="primary">panC</name>
    <name evidence="16" type="ORF">HDA36_003255</name>
</gene>
<dbReference type="Proteomes" id="UP000572635">
    <property type="component" value="Unassembled WGS sequence"/>
</dbReference>
<sequence length="288" mass="30440">MSEPATRTEPVVVRTPAELDRIRPGLGRIALVPTMGALHAGHRGLIAAARERADSVVVSIFVNPLQFGPGEDLDRYPRTFEADLRACAEEGVAAVYAPGVETMYPGEQLVTVDPGPMADVLEGASRPGHFRGVLTVVAKLFHMVRPDVALFGQKDAQQLAVVRRMVRDLAFPVAVEAVPTMRDPDGLAISSRNVYLSEAERASARALSRALLAGADAAVTGPIGILGAAREVLDRAAAADPPVELDYLALIDAHTFAEVPADHRGDAVLAVAAKVGSTRLIDNVPLTL</sequence>
<evidence type="ECO:0000256" key="9">
    <source>
        <dbReference type="ARBA" id="ARBA00022741"/>
    </source>
</evidence>
<dbReference type="Gene3D" id="3.30.1300.10">
    <property type="entry name" value="Pantoate-beta-alanine ligase, C-terminal domain"/>
    <property type="match status" value="1"/>
</dbReference>
<dbReference type="EMBL" id="JACHDB010000001">
    <property type="protein sequence ID" value="MBB5433171.1"/>
    <property type="molecule type" value="Genomic_DNA"/>
</dbReference>
<evidence type="ECO:0000256" key="4">
    <source>
        <dbReference type="ARBA" id="ARBA00012219"/>
    </source>
</evidence>
<comment type="miscellaneous">
    <text evidence="15">The reaction proceeds by a bi uni uni bi ping pong mechanism.</text>
</comment>
<evidence type="ECO:0000313" key="16">
    <source>
        <dbReference type="EMBL" id="MBB5433171.1"/>
    </source>
</evidence>
<dbReference type="CDD" id="cd00560">
    <property type="entry name" value="PanC"/>
    <property type="match status" value="1"/>
</dbReference>
<evidence type="ECO:0000256" key="6">
    <source>
        <dbReference type="ARBA" id="ARBA00022490"/>
    </source>
</evidence>
<evidence type="ECO:0000256" key="10">
    <source>
        <dbReference type="ARBA" id="ARBA00022840"/>
    </source>
</evidence>
<keyword evidence="8 15" id="KW-0566">Pantothenate biosynthesis</keyword>
<keyword evidence="10 15" id="KW-0067">ATP-binding</keyword>
<dbReference type="HAMAP" id="MF_00158">
    <property type="entry name" value="PanC"/>
    <property type="match status" value="1"/>
</dbReference>
<dbReference type="GO" id="GO:0005524">
    <property type="term" value="F:ATP binding"/>
    <property type="evidence" value="ECO:0007669"/>
    <property type="project" value="UniProtKB-KW"/>
</dbReference>
<keyword evidence="7 15" id="KW-0436">Ligase</keyword>
<comment type="pathway">
    <text evidence="2 15">Cofactor biosynthesis; (R)-pantothenate biosynthesis; (R)-pantothenate from (R)-pantoate and beta-alanine: step 1/1.</text>
</comment>
<dbReference type="EC" id="6.3.2.1" evidence="4 15"/>
<keyword evidence="17" id="KW-1185">Reference proteome</keyword>
<evidence type="ECO:0000256" key="15">
    <source>
        <dbReference type="HAMAP-Rule" id="MF_00158"/>
    </source>
</evidence>
<keyword evidence="6 15" id="KW-0963">Cytoplasm</keyword>
<feature type="binding site" evidence="15">
    <location>
        <position position="158"/>
    </location>
    <ligand>
        <name>(R)-pantoate</name>
        <dbReference type="ChEBI" id="CHEBI:15980"/>
    </ligand>
</feature>
<dbReference type="InterPro" id="IPR003721">
    <property type="entry name" value="Pantoate_ligase"/>
</dbReference>
<comment type="subunit">
    <text evidence="15">Homodimer.</text>
</comment>
<feature type="binding site" evidence="15">
    <location>
        <position position="66"/>
    </location>
    <ligand>
        <name>beta-alanine</name>
        <dbReference type="ChEBI" id="CHEBI:57966"/>
    </ligand>
</feature>
<feature type="binding site" evidence="15">
    <location>
        <position position="66"/>
    </location>
    <ligand>
        <name>(R)-pantoate</name>
        <dbReference type="ChEBI" id="CHEBI:15980"/>
    </ligand>
</feature>
<feature type="binding site" evidence="15">
    <location>
        <begin position="35"/>
        <end position="42"/>
    </location>
    <ligand>
        <name>ATP</name>
        <dbReference type="ChEBI" id="CHEBI:30616"/>
    </ligand>
</feature>
<evidence type="ECO:0000256" key="7">
    <source>
        <dbReference type="ARBA" id="ARBA00022598"/>
    </source>
</evidence>
<evidence type="ECO:0000256" key="5">
    <source>
        <dbReference type="ARBA" id="ARBA00014155"/>
    </source>
</evidence>
<comment type="subcellular location">
    <subcellularLocation>
        <location evidence="1 15">Cytoplasm</location>
    </subcellularLocation>
</comment>
<dbReference type="PANTHER" id="PTHR21299:SF1">
    <property type="entry name" value="PANTOATE--BETA-ALANINE LIGASE"/>
    <property type="match status" value="1"/>
</dbReference>
<feature type="active site" description="Proton donor" evidence="15">
    <location>
        <position position="42"/>
    </location>
</feature>
<dbReference type="SUPFAM" id="SSF52374">
    <property type="entry name" value="Nucleotidylyl transferase"/>
    <property type="match status" value="1"/>
</dbReference>
<dbReference type="AlphaFoldDB" id="A0A7W8QMS8"/>
<protein>
    <recommendedName>
        <fullName evidence="5 15">Pantothenate synthetase</fullName>
        <shortName evidence="15">PS</shortName>
        <ecNumber evidence="4 15">6.3.2.1</ecNumber>
    </recommendedName>
    <alternativeName>
        <fullName evidence="14 15">Pantoate--beta-alanine ligase</fullName>
    </alternativeName>
    <alternativeName>
        <fullName evidence="11 15">Pantoate-activating enzyme</fullName>
    </alternativeName>
</protein>
<comment type="similarity">
    <text evidence="3 15">Belongs to the pantothenate synthetase family.</text>
</comment>
<evidence type="ECO:0000256" key="1">
    <source>
        <dbReference type="ARBA" id="ARBA00004496"/>
    </source>
</evidence>
<comment type="caution">
    <text evidence="15">Lacks conserved residue(s) required for the propagation of feature annotation.</text>
</comment>
<dbReference type="Gene3D" id="3.40.50.620">
    <property type="entry name" value="HUPs"/>
    <property type="match status" value="1"/>
</dbReference>
<dbReference type="UniPathway" id="UPA00028">
    <property type="reaction ID" value="UER00005"/>
</dbReference>
<evidence type="ECO:0000256" key="3">
    <source>
        <dbReference type="ARBA" id="ARBA00009256"/>
    </source>
</evidence>
<dbReference type="GO" id="GO:0004592">
    <property type="term" value="F:pantoate-beta-alanine ligase activity"/>
    <property type="evidence" value="ECO:0007669"/>
    <property type="project" value="UniProtKB-UniRule"/>
</dbReference>
<dbReference type="InterPro" id="IPR014729">
    <property type="entry name" value="Rossmann-like_a/b/a_fold"/>
</dbReference>
<name>A0A7W8QMS8_9ACTN</name>
<dbReference type="InterPro" id="IPR042176">
    <property type="entry name" value="Pantoate_ligase_C"/>
</dbReference>
<dbReference type="GO" id="GO:0005829">
    <property type="term" value="C:cytosol"/>
    <property type="evidence" value="ECO:0007669"/>
    <property type="project" value="TreeGrafter"/>
</dbReference>
<evidence type="ECO:0000256" key="11">
    <source>
        <dbReference type="ARBA" id="ARBA00032806"/>
    </source>
</evidence>
<evidence type="ECO:0000313" key="17">
    <source>
        <dbReference type="Proteomes" id="UP000572635"/>
    </source>
</evidence>
<evidence type="ECO:0000256" key="13">
    <source>
        <dbReference type="ARBA" id="ARBA00055042"/>
    </source>
</evidence>
<dbReference type="FunFam" id="3.40.50.620:FF:000114">
    <property type="entry name" value="Pantothenate synthetase"/>
    <property type="match status" value="1"/>
</dbReference>
<evidence type="ECO:0000256" key="8">
    <source>
        <dbReference type="ARBA" id="ARBA00022655"/>
    </source>
</evidence>
<dbReference type="GO" id="GO:0015940">
    <property type="term" value="P:pantothenate biosynthetic process"/>
    <property type="evidence" value="ECO:0007669"/>
    <property type="project" value="UniProtKB-UniRule"/>
</dbReference>
<feature type="binding site" evidence="15">
    <location>
        <begin position="152"/>
        <end position="155"/>
    </location>
    <ligand>
        <name>ATP</name>
        <dbReference type="ChEBI" id="CHEBI:30616"/>
    </ligand>
</feature>
<evidence type="ECO:0000256" key="12">
    <source>
        <dbReference type="ARBA" id="ARBA00048258"/>
    </source>
</evidence>
<dbReference type="RefSeq" id="WP_184392686.1">
    <property type="nucleotide sequence ID" value="NZ_BAAAJD010000143.1"/>
</dbReference>
<accession>A0A7W8QMS8</accession>
<dbReference type="NCBIfam" id="TIGR00018">
    <property type="entry name" value="panC"/>
    <property type="match status" value="1"/>
</dbReference>
<feature type="binding site" evidence="15">
    <location>
        <begin position="189"/>
        <end position="192"/>
    </location>
    <ligand>
        <name>ATP</name>
        <dbReference type="ChEBI" id="CHEBI:30616"/>
    </ligand>
</feature>
<dbReference type="Pfam" id="PF02569">
    <property type="entry name" value="Pantoate_ligase"/>
    <property type="match status" value="1"/>
</dbReference>
<evidence type="ECO:0000256" key="2">
    <source>
        <dbReference type="ARBA" id="ARBA00004990"/>
    </source>
</evidence>
<comment type="caution">
    <text evidence="16">The sequence shown here is derived from an EMBL/GenBank/DDBJ whole genome shotgun (WGS) entry which is preliminary data.</text>
</comment>
<keyword evidence="9 15" id="KW-0547">Nucleotide-binding</keyword>
<comment type="catalytic activity">
    <reaction evidence="12 15">
        <text>(R)-pantoate + beta-alanine + ATP = (R)-pantothenate + AMP + diphosphate + H(+)</text>
        <dbReference type="Rhea" id="RHEA:10912"/>
        <dbReference type="ChEBI" id="CHEBI:15378"/>
        <dbReference type="ChEBI" id="CHEBI:15980"/>
        <dbReference type="ChEBI" id="CHEBI:29032"/>
        <dbReference type="ChEBI" id="CHEBI:30616"/>
        <dbReference type="ChEBI" id="CHEBI:33019"/>
        <dbReference type="ChEBI" id="CHEBI:57966"/>
        <dbReference type="ChEBI" id="CHEBI:456215"/>
        <dbReference type="EC" id="6.3.2.1"/>
    </reaction>
</comment>
<reference evidence="16 17" key="1">
    <citation type="submission" date="2020-08" db="EMBL/GenBank/DDBJ databases">
        <title>Sequencing the genomes of 1000 actinobacteria strains.</title>
        <authorList>
            <person name="Klenk H.-P."/>
        </authorList>
    </citation>
    <scope>NUCLEOTIDE SEQUENCE [LARGE SCALE GENOMIC DNA]</scope>
    <source>
        <strain evidence="16 17">DSM 44551</strain>
    </source>
</reference>
<organism evidence="16 17">
    <name type="scientific">Nocardiopsis composta</name>
    <dbReference type="NCBI Taxonomy" id="157465"/>
    <lineage>
        <taxon>Bacteria</taxon>
        <taxon>Bacillati</taxon>
        <taxon>Actinomycetota</taxon>
        <taxon>Actinomycetes</taxon>
        <taxon>Streptosporangiales</taxon>
        <taxon>Nocardiopsidaceae</taxon>
        <taxon>Nocardiopsis</taxon>
    </lineage>
</organism>